<dbReference type="PANTHER" id="PTHR33540">
    <property type="entry name" value="TRNA THREONYLCARBAMOYLADENOSINE BIOSYNTHESIS PROTEIN TSAE"/>
    <property type="match status" value="1"/>
</dbReference>
<dbReference type="GO" id="GO:0002949">
    <property type="term" value="P:tRNA threonylcarbamoyladenosine modification"/>
    <property type="evidence" value="ECO:0007669"/>
    <property type="project" value="InterPro"/>
</dbReference>
<evidence type="ECO:0000256" key="6">
    <source>
        <dbReference type="ARBA" id="ARBA00022723"/>
    </source>
</evidence>
<dbReference type="EMBL" id="SIJB01000014">
    <property type="protein sequence ID" value="NBI28478.1"/>
    <property type="molecule type" value="Genomic_DNA"/>
</dbReference>
<proteinExistence type="inferred from homology"/>
<protein>
    <recommendedName>
        <fullName evidence="3">tRNA threonylcarbamoyladenosine biosynthesis protein TsaE</fullName>
    </recommendedName>
    <alternativeName>
        <fullName evidence="10">t(6)A37 threonylcarbamoyladenosine biosynthesis protein TsaE</fullName>
    </alternativeName>
</protein>
<evidence type="ECO:0000256" key="3">
    <source>
        <dbReference type="ARBA" id="ARBA00019010"/>
    </source>
</evidence>
<evidence type="ECO:0000256" key="10">
    <source>
        <dbReference type="ARBA" id="ARBA00032441"/>
    </source>
</evidence>
<evidence type="ECO:0000256" key="2">
    <source>
        <dbReference type="ARBA" id="ARBA00007599"/>
    </source>
</evidence>
<dbReference type="SUPFAM" id="SSF52540">
    <property type="entry name" value="P-loop containing nucleoside triphosphate hydrolases"/>
    <property type="match status" value="1"/>
</dbReference>
<comment type="caution">
    <text evidence="11">The sequence shown here is derived from an EMBL/GenBank/DDBJ whole genome shotgun (WGS) entry which is preliminary data.</text>
</comment>
<dbReference type="GO" id="GO:0005524">
    <property type="term" value="F:ATP binding"/>
    <property type="evidence" value="ECO:0007669"/>
    <property type="project" value="UniProtKB-KW"/>
</dbReference>
<accession>A0A6N9Q2H7</accession>
<keyword evidence="7" id="KW-0547">Nucleotide-binding</keyword>
<sequence length="161" mass="18273">MNQASSFRFHALSEKDTKRLAHEIAKNVQAGNVITLDGDLGAGKTTFSQAFAKEIGITEIVNSPTFVLIKEYQGQELPLYHMDVYRLSIEEADELGLDEYFYGNGVCLVEWSSKITELLPEHRLELYITHLGDQERNFEITPKGDIYIQWCEKLKNSGVIS</sequence>
<keyword evidence="5" id="KW-0819">tRNA processing</keyword>
<evidence type="ECO:0000313" key="12">
    <source>
        <dbReference type="Proteomes" id="UP000448943"/>
    </source>
</evidence>
<evidence type="ECO:0000256" key="9">
    <source>
        <dbReference type="ARBA" id="ARBA00022842"/>
    </source>
</evidence>
<keyword evidence="9" id="KW-0460">Magnesium</keyword>
<dbReference type="RefSeq" id="WP_160645266.1">
    <property type="nucleotide sequence ID" value="NZ_SIJB01000014.1"/>
</dbReference>
<keyword evidence="11" id="KW-0808">Transferase</keyword>
<evidence type="ECO:0000256" key="7">
    <source>
        <dbReference type="ARBA" id="ARBA00022741"/>
    </source>
</evidence>
<dbReference type="InterPro" id="IPR003442">
    <property type="entry name" value="T6A_TsaE"/>
</dbReference>
<dbReference type="Pfam" id="PF02367">
    <property type="entry name" value="TsaE"/>
    <property type="match status" value="1"/>
</dbReference>
<dbReference type="PANTHER" id="PTHR33540:SF2">
    <property type="entry name" value="TRNA THREONYLCARBAMOYLADENOSINE BIOSYNTHESIS PROTEIN TSAE"/>
    <property type="match status" value="1"/>
</dbReference>
<comment type="similarity">
    <text evidence="2">Belongs to the TsaE family.</text>
</comment>
<keyword evidence="8" id="KW-0067">ATP-binding</keyword>
<dbReference type="GO" id="GO:0005737">
    <property type="term" value="C:cytoplasm"/>
    <property type="evidence" value="ECO:0007669"/>
    <property type="project" value="UniProtKB-SubCell"/>
</dbReference>
<gene>
    <name evidence="11" type="primary">tsaE</name>
    <name evidence="11" type="ORF">ERL59_05870</name>
</gene>
<evidence type="ECO:0000256" key="8">
    <source>
        <dbReference type="ARBA" id="ARBA00022840"/>
    </source>
</evidence>
<organism evidence="11 12">
    <name type="scientific">Chengkuizengella marina</name>
    <dbReference type="NCBI Taxonomy" id="2507566"/>
    <lineage>
        <taxon>Bacteria</taxon>
        <taxon>Bacillati</taxon>
        <taxon>Bacillota</taxon>
        <taxon>Bacilli</taxon>
        <taxon>Bacillales</taxon>
        <taxon>Paenibacillaceae</taxon>
        <taxon>Chengkuizengella</taxon>
    </lineage>
</organism>
<keyword evidence="12" id="KW-1185">Reference proteome</keyword>
<dbReference type="GO" id="GO:0046872">
    <property type="term" value="F:metal ion binding"/>
    <property type="evidence" value="ECO:0007669"/>
    <property type="project" value="UniProtKB-KW"/>
</dbReference>
<evidence type="ECO:0000256" key="4">
    <source>
        <dbReference type="ARBA" id="ARBA00022490"/>
    </source>
</evidence>
<evidence type="ECO:0000313" key="11">
    <source>
        <dbReference type="EMBL" id="NBI28478.1"/>
    </source>
</evidence>
<dbReference type="NCBIfam" id="TIGR00150">
    <property type="entry name" value="T6A_YjeE"/>
    <property type="match status" value="1"/>
</dbReference>
<dbReference type="InterPro" id="IPR027417">
    <property type="entry name" value="P-loop_NTPase"/>
</dbReference>
<dbReference type="GO" id="GO:0016740">
    <property type="term" value="F:transferase activity"/>
    <property type="evidence" value="ECO:0007669"/>
    <property type="project" value="UniProtKB-KW"/>
</dbReference>
<name>A0A6N9Q2H7_9BACL</name>
<reference evidence="11 12" key="1">
    <citation type="submission" date="2019-01" db="EMBL/GenBank/DDBJ databases">
        <title>Chengkuizengella sp. nov., isolated from deep-sea sediment of East Pacific Ocean.</title>
        <authorList>
            <person name="Yang J."/>
            <person name="Lai Q."/>
            <person name="Shao Z."/>
        </authorList>
    </citation>
    <scope>NUCLEOTIDE SEQUENCE [LARGE SCALE GENOMIC DNA]</scope>
    <source>
        <strain evidence="11 12">YPA3-1-1</strain>
    </source>
</reference>
<dbReference type="AlphaFoldDB" id="A0A6N9Q2H7"/>
<keyword evidence="4" id="KW-0963">Cytoplasm</keyword>
<evidence type="ECO:0000256" key="1">
    <source>
        <dbReference type="ARBA" id="ARBA00004496"/>
    </source>
</evidence>
<evidence type="ECO:0000256" key="5">
    <source>
        <dbReference type="ARBA" id="ARBA00022694"/>
    </source>
</evidence>
<dbReference type="OrthoDB" id="9815896at2"/>
<comment type="subcellular location">
    <subcellularLocation>
        <location evidence="1">Cytoplasm</location>
    </subcellularLocation>
</comment>
<dbReference type="Gene3D" id="3.40.50.300">
    <property type="entry name" value="P-loop containing nucleotide triphosphate hydrolases"/>
    <property type="match status" value="1"/>
</dbReference>
<dbReference type="Proteomes" id="UP000448943">
    <property type="component" value="Unassembled WGS sequence"/>
</dbReference>
<keyword evidence="6" id="KW-0479">Metal-binding</keyword>